<dbReference type="eggNOG" id="COG4249">
    <property type="taxonomic scope" value="Bacteria"/>
</dbReference>
<dbReference type="Pfam" id="PF00656">
    <property type="entry name" value="Peptidase_C14"/>
    <property type="match status" value="1"/>
</dbReference>
<dbReference type="RefSeq" id="WP_007799534.1">
    <property type="nucleotide sequence ID" value="NZ_DS022276.1"/>
</dbReference>
<evidence type="ECO:0000259" key="2">
    <source>
        <dbReference type="PROSITE" id="PS50208"/>
    </source>
</evidence>
<proteinExistence type="predicted"/>
<dbReference type="GO" id="GO:0006508">
    <property type="term" value="P:proteolysis"/>
    <property type="evidence" value="ECO:0007669"/>
    <property type="project" value="InterPro"/>
</dbReference>
<evidence type="ECO:0000256" key="1">
    <source>
        <dbReference type="SAM" id="MobiDB-lite"/>
    </source>
</evidence>
<dbReference type="SUPFAM" id="SSF52129">
    <property type="entry name" value="Caspase-like"/>
    <property type="match status" value="1"/>
</dbReference>
<sequence length="491" mass="52331">MVLRTLVFPIVTLLITMTGALHAESRIALVVGNSEYQSVSSLDNASNDAALIASTLSGLGFDVHDLIDADREELTRGIAQFGRALRQAGPEATGLFYYAGHGVQSFGLNYLLPVSAELSDAADLSLVAVEVQSVLRQMFSAGNRTNIMILDACRNNPFSNIPEFNDNGLAEMKAPTGTFLAYATAPGAVAMDGGGENSPFTRAMADLMPTPGLPIEQMFKQVRVEVLRETGGLQTPWDSSSLVGDFSFAEGEKLTARDLEAQQFWESIKDSRDPVQIMLFLRGYGDTAFAGEARGLLTTVMEEELAGVTSAQPEAAPEEPPADEQALFEAAQAAGTVAAYERYLAAFPNGTFAEFATGEIAALRDASGLDPDGDGPVQPEPVSEAPPVAAGVPENETITFTSALISDDPALNGRSIANLIEATPLFPPIEDLPEEFWKGQSCGNCHNWTQERICTQAQTYVGAGEEALQKKHPLGGAFKRKLQTWAAAGCE</sequence>
<accession>Q0FKV4</accession>
<dbReference type="STRING" id="314265.R2601_22197"/>
<comment type="caution">
    <text evidence="3">The sequence shown here is derived from an EMBL/GenBank/DDBJ whole genome shotgun (WGS) entry which is preliminary data.</text>
</comment>
<dbReference type="PANTHER" id="PTHR22576">
    <property type="entry name" value="MUCOSA ASSOCIATED LYMPHOID TISSUE LYMPHOMA TRANSLOCATION PROTEIN 1/PARACASPASE"/>
    <property type="match status" value="1"/>
</dbReference>
<organism evidence="3 4">
    <name type="scientific">Salipiger bermudensis (strain DSM 26914 / JCM 13377 / KCTC 12554 / HTCC2601)</name>
    <name type="common">Pelagibaca bermudensis</name>
    <dbReference type="NCBI Taxonomy" id="314265"/>
    <lineage>
        <taxon>Bacteria</taxon>
        <taxon>Pseudomonadati</taxon>
        <taxon>Pseudomonadota</taxon>
        <taxon>Alphaproteobacteria</taxon>
        <taxon>Rhodobacterales</taxon>
        <taxon>Roseobacteraceae</taxon>
        <taxon>Salipiger</taxon>
    </lineage>
</organism>
<dbReference type="InterPro" id="IPR001309">
    <property type="entry name" value="Pept_C14_p20"/>
</dbReference>
<dbReference type="Proteomes" id="UP000006230">
    <property type="component" value="Unassembled WGS sequence"/>
</dbReference>
<protein>
    <submittedName>
        <fullName evidence="3">Peptidase C14, caspase catalytic subunit p20</fullName>
    </submittedName>
</protein>
<dbReference type="EMBL" id="AATQ01000037">
    <property type="protein sequence ID" value="EAU44801.1"/>
    <property type="molecule type" value="Genomic_DNA"/>
</dbReference>
<dbReference type="InterPro" id="IPR052039">
    <property type="entry name" value="Caspase-related_regulators"/>
</dbReference>
<feature type="compositionally biased region" description="Low complexity" evidence="1">
    <location>
        <begin position="376"/>
        <end position="389"/>
    </location>
</feature>
<dbReference type="HOGENOM" id="CLU_555317_0_0_5"/>
<feature type="domain" description="Caspase family p20" evidence="2">
    <location>
        <begin position="24"/>
        <end position="157"/>
    </location>
</feature>
<evidence type="ECO:0000313" key="4">
    <source>
        <dbReference type="Proteomes" id="UP000006230"/>
    </source>
</evidence>
<dbReference type="InterPro" id="IPR029030">
    <property type="entry name" value="Caspase-like_dom_sf"/>
</dbReference>
<dbReference type="GO" id="GO:0004197">
    <property type="term" value="F:cysteine-type endopeptidase activity"/>
    <property type="evidence" value="ECO:0007669"/>
    <property type="project" value="InterPro"/>
</dbReference>
<evidence type="ECO:0000313" key="3">
    <source>
        <dbReference type="EMBL" id="EAU44801.1"/>
    </source>
</evidence>
<dbReference type="PROSITE" id="PS50208">
    <property type="entry name" value="CASPASE_P20"/>
    <property type="match status" value="1"/>
</dbReference>
<feature type="region of interest" description="Disordered" evidence="1">
    <location>
        <begin position="365"/>
        <end position="389"/>
    </location>
</feature>
<dbReference type="AlphaFoldDB" id="Q0FKV4"/>
<dbReference type="CDD" id="cd18785">
    <property type="entry name" value="SF2_C"/>
    <property type="match status" value="1"/>
</dbReference>
<dbReference type="PANTHER" id="PTHR22576:SF37">
    <property type="entry name" value="MUCOSA-ASSOCIATED LYMPHOID TISSUE LYMPHOMA TRANSLOCATION PROTEIN 1"/>
    <property type="match status" value="1"/>
</dbReference>
<dbReference type="InterPro" id="IPR011600">
    <property type="entry name" value="Pept_C14_caspase"/>
</dbReference>
<name>Q0FKV4_SALBH</name>
<dbReference type="Gene3D" id="3.40.50.1460">
    <property type="match status" value="1"/>
</dbReference>
<keyword evidence="4" id="KW-1185">Reference proteome</keyword>
<gene>
    <name evidence="3" type="ORF">R2601_22197</name>
</gene>
<reference evidence="3 4" key="1">
    <citation type="journal article" date="2010" name="J. Bacteriol.">
        <title>Genome sequences of Pelagibaca bermudensis HTCC2601T and Maritimibacter alkaliphilus HTCC2654T, the type strains of two marine Roseobacter genera.</title>
        <authorList>
            <person name="Thrash J.C."/>
            <person name="Cho J.C."/>
            <person name="Ferriera S."/>
            <person name="Johnson J."/>
            <person name="Vergin K.L."/>
            <person name="Giovannoni S.J."/>
        </authorList>
    </citation>
    <scope>NUCLEOTIDE SEQUENCE [LARGE SCALE GENOMIC DNA]</scope>
    <source>
        <strain evidence="4">DSM 26914 / JCM 13377 / KCTC 12554 / HTCC2601</strain>
    </source>
</reference>
<dbReference type="OrthoDB" id="9816009at2"/>